<feature type="region of interest" description="Disordered" evidence="1">
    <location>
        <begin position="1"/>
        <end position="119"/>
    </location>
</feature>
<dbReference type="Proteomes" id="UP000001116">
    <property type="component" value="Chromosome"/>
</dbReference>
<name>A6WAW0_KINRD</name>
<proteinExistence type="predicted"/>
<sequence>MSSVASPLEAQHAAPERPGPERSTSQGSVLDGSAAGGAGAGCPGMEHRVQITRLQSVVDRPEKASDPLSDHPCFTADRSVRKVVLNSQGARRTPQSPTRHATPLTDLQPPSPALPSQLG</sequence>
<reference evidence="3" key="1">
    <citation type="journal article" date="2008" name="PLoS ONE">
        <title>Survival in nuclear waste, extreme resistance, and potential applications gleaned from the genome sequence of Kineococcus radiotolerans SRS30216.</title>
        <authorList>
            <person name="Bagwell C.E."/>
            <person name="Bhat S."/>
            <person name="Hawkins G.M."/>
            <person name="Smith B.W."/>
            <person name="Biswas T."/>
            <person name="Hoover T.R."/>
            <person name="Saunders E."/>
            <person name="Han C.S."/>
            <person name="Tsodikov O.V."/>
            <person name="Shimkets L.J."/>
        </authorList>
    </citation>
    <scope>NUCLEOTIDE SEQUENCE [LARGE SCALE GENOMIC DNA]</scope>
    <source>
        <strain evidence="3">ATCC BAA-149 / DSM 14245 / SRS30216</strain>
    </source>
</reference>
<dbReference type="EMBL" id="CP000750">
    <property type="protein sequence ID" value="ABS03949.1"/>
    <property type="molecule type" value="Genomic_DNA"/>
</dbReference>
<feature type="compositionally biased region" description="Basic and acidic residues" evidence="1">
    <location>
        <begin position="59"/>
        <end position="69"/>
    </location>
</feature>
<accession>A6WAW0</accession>
<evidence type="ECO:0000256" key="1">
    <source>
        <dbReference type="SAM" id="MobiDB-lite"/>
    </source>
</evidence>
<evidence type="ECO:0000313" key="3">
    <source>
        <dbReference type="Proteomes" id="UP000001116"/>
    </source>
</evidence>
<protein>
    <submittedName>
        <fullName evidence="2">Uncharacterized protein</fullName>
    </submittedName>
</protein>
<evidence type="ECO:0000313" key="2">
    <source>
        <dbReference type="EMBL" id="ABS03949.1"/>
    </source>
</evidence>
<dbReference type="HOGENOM" id="CLU_2058236_0_0_11"/>
<organism evidence="2 3">
    <name type="scientific">Kineococcus radiotolerans (strain ATCC BAA-149 / DSM 14245 / SRS30216)</name>
    <dbReference type="NCBI Taxonomy" id="266940"/>
    <lineage>
        <taxon>Bacteria</taxon>
        <taxon>Bacillati</taxon>
        <taxon>Actinomycetota</taxon>
        <taxon>Actinomycetes</taxon>
        <taxon>Kineosporiales</taxon>
        <taxon>Kineosporiaceae</taxon>
        <taxon>Kineococcus</taxon>
    </lineage>
</organism>
<dbReference type="KEGG" id="kra:Krad_2473"/>
<keyword evidence="3" id="KW-1185">Reference proteome</keyword>
<feature type="compositionally biased region" description="Polar residues" evidence="1">
    <location>
        <begin position="85"/>
        <end position="99"/>
    </location>
</feature>
<dbReference type="STRING" id="266940.Krad_2473"/>
<dbReference type="AlphaFoldDB" id="A6WAW0"/>
<gene>
    <name evidence="2" type="ordered locus">Krad_2473</name>
</gene>